<keyword evidence="6" id="KW-0408">Iron</keyword>
<feature type="signal peptide" evidence="12">
    <location>
        <begin position="1"/>
        <end position="21"/>
    </location>
</feature>
<accession>A0A4Y8L6K9</accession>
<keyword evidence="8" id="KW-0798">TonB box</keyword>
<evidence type="ECO:0000313" key="14">
    <source>
        <dbReference type="EMBL" id="TFD97937.1"/>
    </source>
</evidence>
<evidence type="ECO:0000256" key="5">
    <source>
        <dbReference type="ARBA" id="ARBA00022692"/>
    </source>
</evidence>
<dbReference type="GO" id="GO:0006826">
    <property type="term" value="P:iron ion transport"/>
    <property type="evidence" value="ECO:0007669"/>
    <property type="project" value="UniProtKB-KW"/>
</dbReference>
<dbReference type="AlphaFoldDB" id="A0A4Y8L6K9"/>
<feature type="chain" id="PRO_5021364328" evidence="12">
    <location>
        <begin position="22"/>
        <end position="896"/>
    </location>
</feature>
<evidence type="ECO:0000256" key="11">
    <source>
        <dbReference type="PROSITE-ProRule" id="PRU01360"/>
    </source>
</evidence>
<dbReference type="Gene3D" id="2.60.40.1120">
    <property type="entry name" value="Carboxypeptidase-like, regulatory domain"/>
    <property type="match status" value="1"/>
</dbReference>
<keyword evidence="10 11" id="KW-0998">Cell outer membrane</keyword>
<protein>
    <submittedName>
        <fullName evidence="14">TonB-dependent receptor</fullName>
    </submittedName>
</protein>
<evidence type="ECO:0000256" key="8">
    <source>
        <dbReference type="ARBA" id="ARBA00023077"/>
    </source>
</evidence>
<dbReference type="Pfam" id="PF13715">
    <property type="entry name" value="CarbopepD_reg_2"/>
    <property type="match status" value="1"/>
</dbReference>
<evidence type="ECO:0000256" key="10">
    <source>
        <dbReference type="ARBA" id="ARBA00023237"/>
    </source>
</evidence>
<keyword evidence="14" id="KW-0675">Receptor</keyword>
<dbReference type="PROSITE" id="PS52016">
    <property type="entry name" value="TONB_DEPENDENT_REC_3"/>
    <property type="match status" value="1"/>
</dbReference>
<keyword evidence="4" id="KW-0410">Iron transport</keyword>
<dbReference type="SUPFAM" id="SSF49464">
    <property type="entry name" value="Carboxypeptidase regulatory domain-like"/>
    <property type="match status" value="1"/>
</dbReference>
<dbReference type="Proteomes" id="UP000297861">
    <property type="component" value="Unassembled WGS sequence"/>
</dbReference>
<dbReference type="PANTHER" id="PTHR32552:SF81">
    <property type="entry name" value="TONB-DEPENDENT OUTER MEMBRANE RECEPTOR"/>
    <property type="match status" value="1"/>
</dbReference>
<evidence type="ECO:0000256" key="1">
    <source>
        <dbReference type="ARBA" id="ARBA00004571"/>
    </source>
</evidence>
<evidence type="ECO:0000256" key="4">
    <source>
        <dbReference type="ARBA" id="ARBA00022496"/>
    </source>
</evidence>
<dbReference type="Pfam" id="PF07715">
    <property type="entry name" value="Plug"/>
    <property type="match status" value="1"/>
</dbReference>
<comment type="caution">
    <text evidence="14">The sequence shown here is derived from an EMBL/GenBank/DDBJ whole genome shotgun (WGS) entry which is preliminary data.</text>
</comment>
<keyword evidence="2 11" id="KW-0813">Transport</keyword>
<evidence type="ECO:0000259" key="13">
    <source>
        <dbReference type="Pfam" id="PF07715"/>
    </source>
</evidence>
<dbReference type="STRING" id="1121485.GCA_000426485_02693"/>
<dbReference type="InterPro" id="IPR012910">
    <property type="entry name" value="Plug_dom"/>
</dbReference>
<keyword evidence="9 11" id="KW-0472">Membrane</keyword>
<dbReference type="GO" id="GO:0009279">
    <property type="term" value="C:cell outer membrane"/>
    <property type="evidence" value="ECO:0007669"/>
    <property type="project" value="UniProtKB-SubCell"/>
</dbReference>
<dbReference type="InterPro" id="IPR008969">
    <property type="entry name" value="CarboxyPept-like_regulatory"/>
</dbReference>
<dbReference type="RefSeq" id="WP_134435683.1">
    <property type="nucleotide sequence ID" value="NZ_SOML01000002.1"/>
</dbReference>
<feature type="domain" description="TonB-dependent receptor plug" evidence="13">
    <location>
        <begin position="116"/>
        <end position="219"/>
    </location>
</feature>
<keyword evidence="12" id="KW-0732">Signal</keyword>
<dbReference type="InterPro" id="IPR036942">
    <property type="entry name" value="Beta-barrel_TonB_sf"/>
</dbReference>
<dbReference type="SUPFAM" id="SSF56935">
    <property type="entry name" value="Porins"/>
    <property type="match status" value="1"/>
</dbReference>
<evidence type="ECO:0000256" key="3">
    <source>
        <dbReference type="ARBA" id="ARBA00022452"/>
    </source>
</evidence>
<evidence type="ECO:0000256" key="2">
    <source>
        <dbReference type="ARBA" id="ARBA00022448"/>
    </source>
</evidence>
<comment type="similarity">
    <text evidence="11">Belongs to the TonB-dependent receptor family.</text>
</comment>
<dbReference type="InterPro" id="IPR039426">
    <property type="entry name" value="TonB-dep_rcpt-like"/>
</dbReference>
<keyword evidence="3 11" id="KW-1134">Transmembrane beta strand</keyword>
<proteinExistence type="inferred from homology"/>
<keyword evidence="7" id="KW-0406">Ion transport</keyword>
<name>A0A4Y8L6K9_9BACT</name>
<keyword evidence="5 11" id="KW-0812">Transmembrane</keyword>
<evidence type="ECO:0000256" key="12">
    <source>
        <dbReference type="SAM" id="SignalP"/>
    </source>
</evidence>
<dbReference type="EMBL" id="SOML01000002">
    <property type="protein sequence ID" value="TFD97937.1"/>
    <property type="molecule type" value="Genomic_DNA"/>
</dbReference>
<evidence type="ECO:0000256" key="9">
    <source>
        <dbReference type="ARBA" id="ARBA00023136"/>
    </source>
</evidence>
<evidence type="ECO:0000256" key="6">
    <source>
        <dbReference type="ARBA" id="ARBA00023004"/>
    </source>
</evidence>
<gene>
    <name evidence="14" type="ORF">E2605_04780</name>
</gene>
<comment type="subcellular location">
    <subcellularLocation>
        <location evidence="1 11">Cell outer membrane</location>
        <topology evidence="1 11">Multi-pass membrane protein</topology>
    </subcellularLocation>
</comment>
<organism evidence="14 15">
    <name type="scientific">Dysgonomonas capnocytophagoides</name>
    <dbReference type="NCBI Taxonomy" id="45254"/>
    <lineage>
        <taxon>Bacteria</taxon>
        <taxon>Pseudomonadati</taxon>
        <taxon>Bacteroidota</taxon>
        <taxon>Bacteroidia</taxon>
        <taxon>Bacteroidales</taxon>
        <taxon>Dysgonomonadaceae</taxon>
        <taxon>Dysgonomonas</taxon>
    </lineage>
</organism>
<dbReference type="PANTHER" id="PTHR32552">
    <property type="entry name" value="FERRICHROME IRON RECEPTOR-RELATED"/>
    <property type="match status" value="1"/>
</dbReference>
<dbReference type="OrthoDB" id="1109208at2"/>
<evidence type="ECO:0000313" key="15">
    <source>
        <dbReference type="Proteomes" id="UP000297861"/>
    </source>
</evidence>
<reference evidence="14 15" key="1">
    <citation type="submission" date="2019-03" db="EMBL/GenBank/DDBJ databases">
        <title>San Antonio Military Medical Center submission to MRSN (WRAIR), pending publication.</title>
        <authorList>
            <person name="Blyth D.M."/>
            <person name="Mccarthy S.L."/>
            <person name="Schall S.E."/>
            <person name="Stam J.A."/>
            <person name="Ong A.C."/>
            <person name="Mcgann P.T."/>
        </authorList>
    </citation>
    <scope>NUCLEOTIDE SEQUENCE [LARGE SCALE GENOMIC DNA]</scope>
    <source>
        <strain evidence="14 15">MRSN571793</strain>
    </source>
</reference>
<sequence>MKLISLLFSLLLIVGFNVTLSAQQNRISGNITDDKGEALAGVSVVVKGSRIGTNSDQQGQFSLSNAKNQNILVFSLLGYITKEMEVGENMRVTLQEDTRLLNEVVVTTQKRSQSNIEVPAAVNALSGESLTTLNVRQLDELSEYIPGMQMQLQSPNNPGYVIRGVTSDDGDSRSQPRVSVFQDGISISRSRGSAVELFDLERIEVVKGPQGTLFGRGAEIGALHLVRHKPVNTLGAEVTLGYGSHKDKLVTGFVNTPIVKDKLLNRFSFNYNNRDGFIKNLSGGDLNGKNTWAIRNSTRLFGGEKTVADLILDYQHDNYPGTSFKNGQYAPTGGNTDPNTMADLEQGRNLYIKRNVGGAGLLIDHTINSNWKFSSISGFRAFDSDESFDADGTAAPILWVSEKAKGTQLSQEFRFNYDNKDNFSGFIGASYFYENNSQEVPMRINEQSLYPAYISPILKKMLTEQFAATGFLSEEQVAGIANMLFPSIPTLTDGKPNYVTNIPDIRTTLEQVFSAQMGMPLKLEQIFAALPAETQKQLIGTIDLLSNHPINEYHEESSKNTGVNNAAEFFADGTYKITPKLGLTGGIRLSYENQKGSYQAAASAQPSIFGQLMNGSPNLLNPVSAGKISASKDYFSYVGRLALNYMFDRNNIYASVSRGRRPGVVSILPSETTYLQPEIIWSYETGIKGNVLQGKLNYDFTMFYYDWNHFQTTSLKTIEGSLTPQYQADDAGKAHSFGIETGLKYRFLPQLSAFANCAYIDGKFNEKDEDGNPQEYAGNRFRLTPKHTFSVGIDANIPMKGGKTIFFRPAYSYKSKVYFEDDNTELLSQKGYGLFNYTAGIGFKMNKMYCEVSTYGKNAFDKKYIIDAGNSGNTIGMPTFVGGSPSQYGVQIKVGF</sequence>
<keyword evidence="15" id="KW-1185">Reference proteome</keyword>
<evidence type="ECO:0000256" key="7">
    <source>
        <dbReference type="ARBA" id="ARBA00023065"/>
    </source>
</evidence>
<dbReference type="Gene3D" id="2.40.170.20">
    <property type="entry name" value="TonB-dependent receptor, beta-barrel domain"/>
    <property type="match status" value="2"/>
</dbReference>